<gene>
    <name evidence="1" type="ORF">OKA05_20720</name>
</gene>
<proteinExistence type="predicted"/>
<name>A0ABT3GND3_9BACT</name>
<evidence type="ECO:0000313" key="1">
    <source>
        <dbReference type="EMBL" id="MCW1924999.1"/>
    </source>
</evidence>
<reference evidence="1 2" key="1">
    <citation type="submission" date="2022-10" db="EMBL/GenBank/DDBJ databases">
        <title>Luteolibacter arcticus strain CCTCC AB 2014275, whole genome shotgun sequencing project.</title>
        <authorList>
            <person name="Zhao G."/>
            <person name="Shen L."/>
        </authorList>
    </citation>
    <scope>NUCLEOTIDE SEQUENCE [LARGE SCALE GENOMIC DNA]</scope>
    <source>
        <strain evidence="1 2">CCTCC AB 2014275</strain>
    </source>
</reference>
<sequence>MTPFAIPAELSDQIDELLSHSKVLAAICLLREATNCSIADAKCAIGTRFNERFPDQCSSYRNLGDEDYDE</sequence>
<dbReference type="EMBL" id="JAPDDT010000011">
    <property type="protein sequence ID" value="MCW1924999.1"/>
    <property type="molecule type" value="Genomic_DNA"/>
</dbReference>
<dbReference type="Proteomes" id="UP001320876">
    <property type="component" value="Unassembled WGS sequence"/>
</dbReference>
<dbReference type="RefSeq" id="WP_264489107.1">
    <property type="nucleotide sequence ID" value="NZ_JAPDDT010000011.1"/>
</dbReference>
<comment type="caution">
    <text evidence="1">The sequence shown here is derived from an EMBL/GenBank/DDBJ whole genome shotgun (WGS) entry which is preliminary data.</text>
</comment>
<keyword evidence="2" id="KW-1185">Reference proteome</keyword>
<protein>
    <submittedName>
        <fullName evidence="1">Uncharacterized protein</fullName>
    </submittedName>
</protein>
<organism evidence="1 2">
    <name type="scientific">Luteolibacter arcticus</name>
    <dbReference type="NCBI Taxonomy" id="1581411"/>
    <lineage>
        <taxon>Bacteria</taxon>
        <taxon>Pseudomonadati</taxon>
        <taxon>Verrucomicrobiota</taxon>
        <taxon>Verrucomicrobiia</taxon>
        <taxon>Verrucomicrobiales</taxon>
        <taxon>Verrucomicrobiaceae</taxon>
        <taxon>Luteolibacter</taxon>
    </lineage>
</organism>
<evidence type="ECO:0000313" key="2">
    <source>
        <dbReference type="Proteomes" id="UP001320876"/>
    </source>
</evidence>
<accession>A0ABT3GND3</accession>